<sequence>MLENTSSEKLQSKALQFAKLLNGLSITDARYIILFISQNLDRQSIVAFEARPID</sequence>
<protein>
    <submittedName>
        <fullName evidence="1">Uncharacterized protein</fullName>
    </submittedName>
</protein>
<gene>
    <name evidence="1" type="ORF">AAEO57_19975</name>
</gene>
<dbReference type="EMBL" id="JBBYHS010000028">
    <property type="protein sequence ID" value="MEL1256079.1"/>
    <property type="molecule type" value="Genomic_DNA"/>
</dbReference>
<evidence type="ECO:0000313" key="2">
    <source>
        <dbReference type="Proteomes" id="UP001485226"/>
    </source>
</evidence>
<accession>A0ABU9IUE7</accession>
<comment type="caution">
    <text evidence="1">The sequence shown here is derived from an EMBL/GenBank/DDBJ whole genome shotgun (WGS) entry which is preliminary data.</text>
</comment>
<keyword evidence="2" id="KW-1185">Reference proteome</keyword>
<dbReference type="Proteomes" id="UP001485226">
    <property type="component" value="Unassembled WGS sequence"/>
</dbReference>
<evidence type="ECO:0000313" key="1">
    <source>
        <dbReference type="EMBL" id="MEL1256079.1"/>
    </source>
</evidence>
<name>A0ABU9IUE7_9FLAO</name>
<dbReference type="RefSeq" id="WP_341694797.1">
    <property type="nucleotide sequence ID" value="NZ_JBBYHS010000028.1"/>
</dbReference>
<reference evidence="1 2" key="1">
    <citation type="submission" date="2024-04" db="EMBL/GenBank/DDBJ databases">
        <title>Flavobacterium sp. DGU38 16S ribosomal RNA gene Genome sequencing and assembly.</title>
        <authorList>
            <person name="Park S."/>
        </authorList>
    </citation>
    <scope>NUCLEOTIDE SEQUENCE [LARGE SCALE GENOMIC DNA]</scope>
    <source>
        <strain evidence="1 2">DGU38</strain>
    </source>
</reference>
<proteinExistence type="predicted"/>
<organism evidence="1 2">
    <name type="scientific">Flavobacterium calami</name>
    <dbReference type="NCBI Taxonomy" id="3139144"/>
    <lineage>
        <taxon>Bacteria</taxon>
        <taxon>Pseudomonadati</taxon>
        <taxon>Bacteroidota</taxon>
        <taxon>Flavobacteriia</taxon>
        <taxon>Flavobacteriales</taxon>
        <taxon>Flavobacteriaceae</taxon>
        <taxon>Flavobacterium</taxon>
    </lineage>
</organism>